<keyword evidence="2" id="KW-0812">Transmembrane</keyword>
<accession>A0A1Q9E8V0</accession>
<reference evidence="4 5" key="1">
    <citation type="submission" date="2016-02" db="EMBL/GenBank/DDBJ databases">
        <title>Genome analysis of coral dinoflagellate symbionts highlights evolutionary adaptations to a symbiotic lifestyle.</title>
        <authorList>
            <person name="Aranda M."/>
            <person name="Li Y."/>
            <person name="Liew Y.J."/>
            <person name="Baumgarten S."/>
            <person name="Simakov O."/>
            <person name="Wilson M."/>
            <person name="Piel J."/>
            <person name="Ashoor H."/>
            <person name="Bougouffa S."/>
            <person name="Bajic V.B."/>
            <person name="Ryu T."/>
            <person name="Ravasi T."/>
            <person name="Bayer T."/>
            <person name="Micklem G."/>
            <person name="Kim H."/>
            <person name="Bhak J."/>
            <person name="Lajeunesse T.C."/>
            <person name="Voolstra C.R."/>
        </authorList>
    </citation>
    <scope>NUCLEOTIDE SEQUENCE [LARGE SCALE GENOMIC DNA]</scope>
    <source>
        <strain evidence="4 5">CCMP2467</strain>
    </source>
</reference>
<keyword evidence="2" id="KW-0472">Membrane</keyword>
<keyword evidence="2" id="KW-1133">Transmembrane helix</keyword>
<dbReference type="InterPro" id="IPR029063">
    <property type="entry name" value="SAM-dependent_MTases_sf"/>
</dbReference>
<keyword evidence="5" id="KW-1185">Reference proteome</keyword>
<feature type="region of interest" description="Disordered" evidence="1">
    <location>
        <begin position="221"/>
        <end position="256"/>
    </location>
</feature>
<sequence length="927" mass="104165">MSHGCSDDGLDAFRAKMDAVLGGSVSSWTPRARVYHRRSFGHLNFYDTLMVDPDSKRSFLVEFVIRFSDDIETCDAAEPSSKGALGYVTSHRDIRIGDVVEILSGQMDEKLPKPPCHFTIKMVERVKTCDDTCAAADDGDDDDEDDGAKDDDDVNIEEMGLRSGINRNRLLDVSQMRIAELWTEMFIQSEVTTAVEEEGFHRPVFHDGIDQSWFAELDRMNEQKGEEKRRQKREAKKAAKETQQETAPHVSDEDEPLCTQLGTTDEELDFLRSLVQAETEEADADHSEALLRQILVAKQVLSSCTRDRLVLLSWGQELLDPPKDSRSELLEAVLKSAGHDGRSPKDTCGKVLTSLAKLYRQRQAEVLGSPGEAAEDGYEVRMPAVAARVFQGKSAVPEVQASLWEFVRRARNFICFPREAEVSLQSAIDASPWGIAFRSWQRPGVESAYATRSPPDLQRNDLVLPRGRSDSIVYVDGLFWWNTDMPRIMVPEKDQRAVPSGAFFKLLEICERYNPSDEESDEKLLRRVFTGRNLALDVGASPGGWSYCLAKELGTKLVISCDPAAYMHPLVRELIDAEHRDDFRQFFRHHEQVEDAKHLKYMAECRSAGNQKTEAAQTPGSILHWRMRGEEAISKLEEAASDERKKLALFVCDMNDGLENACQLLYEVYRRSLFESPCLAVVTFKNTCRSKREFRERKRAMMQRLKQASAFPWIGSCTPAGDHDSSALMRHSKVDGDWMSQIPSRFFLVSGIPPPEHVLEEVVLTSTAAFGMAFLITLTALCLYRRLLGITRAARRRALEDYNFQARHEVAVTTQLAACEADVASGGKGEAEEDAWLPTLQALCLGSIKKAQIIASFDQWHEQGVDRQAYVLSRGTFMAGRRGSEVELKRSTNQLYGDVAKVKLRLPESAHRACDVLQSELQAPIAA</sequence>
<dbReference type="Pfam" id="PF01728">
    <property type="entry name" value="FtsJ"/>
    <property type="match status" value="1"/>
</dbReference>
<dbReference type="GO" id="GO:0008168">
    <property type="term" value="F:methyltransferase activity"/>
    <property type="evidence" value="ECO:0007669"/>
    <property type="project" value="InterPro"/>
</dbReference>
<proteinExistence type="predicted"/>
<dbReference type="Gene3D" id="3.40.50.150">
    <property type="entry name" value="Vaccinia Virus protein VP39"/>
    <property type="match status" value="1"/>
</dbReference>
<gene>
    <name evidence="4" type="ORF">AK812_SmicGene13153</name>
</gene>
<evidence type="ECO:0000313" key="5">
    <source>
        <dbReference type="Proteomes" id="UP000186817"/>
    </source>
</evidence>
<comment type="caution">
    <text evidence="4">The sequence shown here is derived from an EMBL/GenBank/DDBJ whole genome shotgun (WGS) entry which is preliminary data.</text>
</comment>
<dbReference type="Proteomes" id="UP000186817">
    <property type="component" value="Unassembled WGS sequence"/>
</dbReference>
<dbReference type="GO" id="GO:0032259">
    <property type="term" value="P:methylation"/>
    <property type="evidence" value="ECO:0007669"/>
    <property type="project" value="InterPro"/>
</dbReference>
<feature type="domain" description="Ribosomal RNA methyltransferase FtsJ" evidence="3">
    <location>
        <begin position="502"/>
        <end position="654"/>
    </location>
</feature>
<dbReference type="SUPFAM" id="SSF53335">
    <property type="entry name" value="S-adenosyl-L-methionine-dependent methyltransferases"/>
    <property type="match status" value="1"/>
</dbReference>
<evidence type="ECO:0000256" key="2">
    <source>
        <dbReference type="SAM" id="Phobius"/>
    </source>
</evidence>
<name>A0A1Q9E8V0_SYMMI</name>
<dbReference type="InterPro" id="IPR002877">
    <property type="entry name" value="RNA_MeTrfase_FtsJ_dom"/>
</dbReference>
<evidence type="ECO:0000313" key="4">
    <source>
        <dbReference type="EMBL" id="OLQ03837.1"/>
    </source>
</evidence>
<dbReference type="EMBL" id="LSRX01000225">
    <property type="protein sequence ID" value="OLQ03837.1"/>
    <property type="molecule type" value="Genomic_DNA"/>
</dbReference>
<dbReference type="OrthoDB" id="420882at2759"/>
<organism evidence="4 5">
    <name type="scientific">Symbiodinium microadriaticum</name>
    <name type="common">Dinoflagellate</name>
    <name type="synonym">Zooxanthella microadriatica</name>
    <dbReference type="NCBI Taxonomy" id="2951"/>
    <lineage>
        <taxon>Eukaryota</taxon>
        <taxon>Sar</taxon>
        <taxon>Alveolata</taxon>
        <taxon>Dinophyceae</taxon>
        <taxon>Suessiales</taxon>
        <taxon>Symbiodiniaceae</taxon>
        <taxon>Symbiodinium</taxon>
    </lineage>
</organism>
<evidence type="ECO:0000256" key="1">
    <source>
        <dbReference type="SAM" id="MobiDB-lite"/>
    </source>
</evidence>
<feature type="transmembrane region" description="Helical" evidence="2">
    <location>
        <begin position="762"/>
        <end position="787"/>
    </location>
</feature>
<protein>
    <recommendedName>
        <fullName evidence="3">Ribosomal RNA methyltransferase FtsJ domain-containing protein</fullName>
    </recommendedName>
</protein>
<evidence type="ECO:0000259" key="3">
    <source>
        <dbReference type="Pfam" id="PF01728"/>
    </source>
</evidence>
<dbReference type="AlphaFoldDB" id="A0A1Q9E8V0"/>